<dbReference type="SUPFAM" id="SSF54427">
    <property type="entry name" value="NTF2-like"/>
    <property type="match status" value="1"/>
</dbReference>
<proteinExistence type="predicted"/>
<feature type="domain" description="SnoaL-like" evidence="1">
    <location>
        <begin position="11"/>
        <end position="137"/>
    </location>
</feature>
<dbReference type="STRING" id="488535.SAMN04487963_2009"/>
<dbReference type="InterPro" id="IPR032710">
    <property type="entry name" value="NTF2-like_dom_sf"/>
</dbReference>
<keyword evidence="3" id="KW-1185">Reference proteome</keyword>
<evidence type="ECO:0000313" key="2">
    <source>
        <dbReference type="EMBL" id="SFM26960.1"/>
    </source>
</evidence>
<accession>A0A1I4PH62</accession>
<sequence length="154" mass="17598">MSSTTANFERLYSFEEIRNLIAKYGFGADRMNDPEVLGPLFSEEAVWRCHGFGEFHGRSGIQAGLRGIAEKKILWSFHAMATPFIQISEDNRVAEAKWALWELSTINESSGNHDSIMAGVYEAALSRINKTWLIDRLDLTIFLQSQYPNRFNFN</sequence>
<dbReference type="Proteomes" id="UP000198519">
    <property type="component" value="Unassembled WGS sequence"/>
</dbReference>
<evidence type="ECO:0000259" key="1">
    <source>
        <dbReference type="Pfam" id="PF13577"/>
    </source>
</evidence>
<reference evidence="3" key="1">
    <citation type="submission" date="2016-10" db="EMBL/GenBank/DDBJ databases">
        <authorList>
            <person name="Varghese N."/>
            <person name="Submissions S."/>
        </authorList>
    </citation>
    <scope>NUCLEOTIDE SEQUENCE [LARGE SCALE GENOMIC DNA]</scope>
    <source>
        <strain evidence="3">CGMCC 1.7061</strain>
    </source>
</reference>
<evidence type="ECO:0000313" key="3">
    <source>
        <dbReference type="Proteomes" id="UP000198519"/>
    </source>
</evidence>
<protein>
    <submittedName>
        <fullName evidence="2">SnoaL-like domain-containing protein</fullName>
    </submittedName>
</protein>
<gene>
    <name evidence="2" type="ORF">SAMN04487963_2009</name>
</gene>
<organism evidence="2 3">
    <name type="scientific">Marinobacter zhejiangensis</name>
    <dbReference type="NCBI Taxonomy" id="488535"/>
    <lineage>
        <taxon>Bacteria</taxon>
        <taxon>Pseudomonadati</taxon>
        <taxon>Pseudomonadota</taxon>
        <taxon>Gammaproteobacteria</taxon>
        <taxon>Pseudomonadales</taxon>
        <taxon>Marinobacteraceae</taxon>
        <taxon>Marinobacter</taxon>
    </lineage>
</organism>
<name>A0A1I4PH62_9GAMM</name>
<dbReference type="EMBL" id="FOUE01000002">
    <property type="protein sequence ID" value="SFM26960.1"/>
    <property type="molecule type" value="Genomic_DNA"/>
</dbReference>
<dbReference type="AlphaFoldDB" id="A0A1I4PH62"/>
<dbReference type="OrthoDB" id="1492465at2"/>
<dbReference type="Pfam" id="PF13577">
    <property type="entry name" value="SnoaL_4"/>
    <property type="match status" value="1"/>
</dbReference>
<dbReference type="Gene3D" id="3.10.450.50">
    <property type="match status" value="1"/>
</dbReference>
<dbReference type="InterPro" id="IPR037401">
    <property type="entry name" value="SnoaL-like"/>
</dbReference>
<dbReference type="RefSeq" id="WP_092022042.1">
    <property type="nucleotide sequence ID" value="NZ_FOUE01000002.1"/>
</dbReference>